<keyword evidence="3" id="KW-1185">Reference proteome</keyword>
<gene>
    <name evidence="2" type="ORF">BUL40_06670</name>
</gene>
<dbReference type="RefSeq" id="WP_080318580.1">
    <property type="nucleotide sequence ID" value="NZ_MTBC01000003.1"/>
</dbReference>
<evidence type="ECO:0000259" key="1">
    <source>
        <dbReference type="PROSITE" id="PS50042"/>
    </source>
</evidence>
<reference evidence="2 3" key="1">
    <citation type="submission" date="2016-12" db="EMBL/GenBank/DDBJ databases">
        <authorList>
            <person name="Song W.-J."/>
            <person name="Kurnit D.M."/>
        </authorList>
    </citation>
    <scope>NUCLEOTIDE SEQUENCE [LARGE SCALE GENOMIC DNA]</scope>
    <source>
        <strain evidence="2 3">HSG9</strain>
    </source>
</reference>
<dbReference type="EMBL" id="MTBC01000003">
    <property type="protein sequence ID" value="OQD43507.1"/>
    <property type="molecule type" value="Genomic_DNA"/>
</dbReference>
<dbReference type="AlphaFoldDB" id="A0A1V6LTZ3"/>
<dbReference type="OrthoDB" id="758145at2"/>
<dbReference type="CDD" id="cd00038">
    <property type="entry name" value="CAP_ED"/>
    <property type="match status" value="1"/>
</dbReference>
<dbReference type="InterPro" id="IPR000595">
    <property type="entry name" value="cNMP-bd_dom"/>
</dbReference>
<dbReference type="Gene3D" id="2.60.120.10">
    <property type="entry name" value="Jelly Rolls"/>
    <property type="match status" value="1"/>
</dbReference>
<dbReference type="InterPro" id="IPR018490">
    <property type="entry name" value="cNMP-bd_dom_sf"/>
</dbReference>
<dbReference type="InterPro" id="IPR014710">
    <property type="entry name" value="RmlC-like_jellyroll"/>
</dbReference>
<accession>A0A1V6LTZ3</accession>
<dbReference type="PROSITE" id="PS50042">
    <property type="entry name" value="CNMP_BINDING_3"/>
    <property type="match status" value="1"/>
</dbReference>
<name>A0A1V6LTZ3_9FLAO</name>
<feature type="domain" description="Cyclic nucleotide-binding" evidence="1">
    <location>
        <begin position="14"/>
        <end position="113"/>
    </location>
</feature>
<dbReference type="SUPFAM" id="SSF51206">
    <property type="entry name" value="cAMP-binding domain-like"/>
    <property type="match status" value="1"/>
</dbReference>
<comment type="caution">
    <text evidence="2">The sequence shown here is derived from an EMBL/GenBank/DDBJ whole genome shotgun (WGS) entry which is preliminary data.</text>
</comment>
<evidence type="ECO:0000313" key="3">
    <source>
        <dbReference type="Proteomes" id="UP000191680"/>
    </source>
</evidence>
<sequence length="191" mass="22223">MQKLREFFKQSGELSEENLDLLLSSCAPKTLPKGQVLLQTNDWVNSIYFIESGFLHYYTNMQDGTRVTLKVVSPNYFWTMLDEFFNQKQTLDTCVALTDVHYCEIKRQDYNQLKSINTTIANFMHSITEQILSNKVKEENDKSKMSVEEKYLDLLEHNPQMVQVVPVGILASYIGTSRETLHRIRRKLSSV</sequence>
<evidence type="ECO:0000313" key="2">
    <source>
        <dbReference type="EMBL" id="OQD43507.1"/>
    </source>
</evidence>
<proteinExistence type="predicted"/>
<protein>
    <recommendedName>
        <fullName evidence="1">Cyclic nucleotide-binding domain-containing protein</fullName>
    </recommendedName>
</protein>
<dbReference type="Proteomes" id="UP000191680">
    <property type="component" value="Unassembled WGS sequence"/>
</dbReference>
<dbReference type="Pfam" id="PF00027">
    <property type="entry name" value="cNMP_binding"/>
    <property type="match status" value="1"/>
</dbReference>
<organism evidence="2 3">
    <name type="scientific">Croceivirga radicis</name>
    <dbReference type="NCBI Taxonomy" id="1929488"/>
    <lineage>
        <taxon>Bacteria</taxon>
        <taxon>Pseudomonadati</taxon>
        <taxon>Bacteroidota</taxon>
        <taxon>Flavobacteriia</taxon>
        <taxon>Flavobacteriales</taxon>
        <taxon>Flavobacteriaceae</taxon>
        <taxon>Croceivirga</taxon>
    </lineage>
</organism>